<accession>A0A6H0WG67</accession>
<dbReference type="Proteomes" id="UP000501914">
    <property type="component" value="Chromosome"/>
</dbReference>
<dbReference type="InterPro" id="IPR002125">
    <property type="entry name" value="CMP_dCMP_dom"/>
</dbReference>
<evidence type="ECO:0000313" key="7">
    <source>
        <dbReference type="Proteomes" id="UP000501914"/>
    </source>
</evidence>
<dbReference type="PANTHER" id="PTHR11079">
    <property type="entry name" value="CYTOSINE DEAMINASE FAMILY MEMBER"/>
    <property type="match status" value="1"/>
</dbReference>
<comment type="similarity">
    <text evidence="1">Belongs to the cytidine and deoxycytidylate deaminase family.</text>
</comment>
<evidence type="ECO:0000259" key="5">
    <source>
        <dbReference type="PROSITE" id="PS51747"/>
    </source>
</evidence>
<evidence type="ECO:0000256" key="2">
    <source>
        <dbReference type="ARBA" id="ARBA00022723"/>
    </source>
</evidence>
<dbReference type="GO" id="GO:0047974">
    <property type="term" value="F:guanosine deaminase activity"/>
    <property type="evidence" value="ECO:0007669"/>
    <property type="project" value="TreeGrafter"/>
</dbReference>
<reference evidence="6 7" key="1">
    <citation type="submission" date="2020-02" db="EMBL/GenBank/DDBJ databases">
        <title>Genome sequencing, annotation and comparative genomic analysis of Bacillus tequilensis EA-CB0015, an effective biological control agent against Pseudocercospora fijiensis in banana plants.</title>
        <authorList>
            <person name="Cuellar-Gaviria T.Z."/>
            <person name="Ju K.-S."/>
            <person name="Villegas-Escobar V."/>
        </authorList>
    </citation>
    <scope>NUCLEOTIDE SEQUENCE [LARGE SCALE GENOMIC DNA]</scope>
    <source>
        <strain evidence="6 7">EA-CB0015</strain>
    </source>
</reference>
<keyword evidence="4" id="KW-0862">Zinc</keyword>
<evidence type="ECO:0000256" key="4">
    <source>
        <dbReference type="ARBA" id="ARBA00022833"/>
    </source>
</evidence>
<dbReference type="SUPFAM" id="SSF53927">
    <property type="entry name" value="Cytidine deaminase-like"/>
    <property type="match status" value="1"/>
</dbReference>
<keyword evidence="3" id="KW-0378">Hydrolase</keyword>
<dbReference type="GO" id="GO:0006152">
    <property type="term" value="P:purine nucleoside catabolic process"/>
    <property type="evidence" value="ECO:0007669"/>
    <property type="project" value="TreeGrafter"/>
</dbReference>
<dbReference type="FunFam" id="3.40.140.10:FF:000011">
    <property type="entry name" value="tRNA-specific adenosine deaminase"/>
    <property type="match status" value="1"/>
</dbReference>
<keyword evidence="2" id="KW-0479">Metal-binding</keyword>
<evidence type="ECO:0000256" key="3">
    <source>
        <dbReference type="ARBA" id="ARBA00022801"/>
    </source>
</evidence>
<dbReference type="PROSITE" id="PS51747">
    <property type="entry name" value="CYT_DCMP_DEAMINASES_2"/>
    <property type="match status" value="1"/>
</dbReference>
<dbReference type="EMBL" id="CP048852">
    <property type="protein sequence ID" value="QIW79540.1"/>
    <property type="molecule type" value="Genomic_DNA"/>
</dbReference>
<protein>
    <submittedName>
        <fullName evidence="6">Nucleoside deaminase</fullName>
    </submittedName>
</protein>
<dbReference type="PROSITE" id="PS00903">
    <property type="entry name" value="CYT_DCMP_DEAMINASES_1"/>
    <property type="match status" value="1"/>
</dbReference>
<gene>
    <name evidence="6" type="ORF">G4P54_06925</name>
</gene>
<dbReference type="CDD" id="cd01285">
    <property type="entry name" value="nucleoside_deaminase"/>
    <property type="match status" value="1"/>
</dbReference>
<organism evidence="6 7">
    <name type="scientific">Bacillus tequilensis</name>
    <dbReference type="NCBI Taxonomy" id="227866"/>
    <lineage>
        <taxon>Bacteria</taxon>
        <taxon>Bacillati</taxon>
        <taxon>Bacillota</taxon>
        <taxon>Bacilli</taxon>
        <taxon>Bacillales</taxon>
        <taxon>Bacillaceae</taxon>
        <taxon>Bacillus</taxon>
    </lineage>
</organism>
<dbReference type="InterPro" id="IPR016192">
    <property type="entry name" value="APOBEC/CMP_deaminase_Zn-bd"/>
</dbReference>
<proteinExistence type="inferred from homology"/>
<dbReference type="PANTHER" id="PTHR11079:SF161">
    <property type="entry name" value="CMP_DCMP-TYPE DEAMINASE DOMAIN-CONTAINING PROTEIN"/>
    <property type="match status" value="1"/>
</dbReference>
<dbReference type="Gene3D" id="3.40.140.10">
    <property type="entry name" value="Cytidine Deaminase, domain 2"/>
    <property type="match status" value="1"/>
</dbReference>
<keyword evidence="7" id="KW-1185">Reference proteome</keyword>
<feature type="domain" description="CMP/dCMP-type deaminase" evidence="5">
    <location>
        <begin position="1"/>
        <end position="132"/>
    </location>
</feature>
<dbReference type="AlphaFoldDB" id="A0A6H0WG67"/>
<sequence length="156" mass="17090">MNHETFLKRAVDLAREGVNAGIGGPFGAVIVKDGSIIAEGQNNVTTSNDPTAHAEVTAIRNACKALGTYQLDDCMLYTSCEPCPMCLGAIYWARPSAVFFAATHTDAAEAGFDDSFIYQEIDKPAEARTIPFYQVALTEHLSPFQAWRDFTEKKTY</sequence>
<name>A0A6H0WG67_9BACI</name>
<evidence type="ECO:0000313" key="6">
    <source>
        <dbReference type="EMBL" id="QIW79540.1"/>
    </source>
</evidence>
<dbReference type="GO" id="GO:0008270">
    <property type="term" value="F:zinc ion binding"/>
    <property type="evidence" value="ECO:0007669"/>
    <property type="project" value="InterPro"/>
</dbReference>
<evidence type="ECO:0000256" key="1">
    <source>
        <dbReference type="ARBA" id="ARBA00006576"/>
    </source>
</evidence>
<dbReference type="KEGG" id="bteq:G4P54_06925"/>
<dbReference type="RefSeq" id="WP_167872199.1">
    <property type="nucleotide sequence ID" value="NZ_CP048852.1"/>
</dbReference>
<dbReference type="InterPro" id="IPR016193">
    <property type="entry name" value="Cytidine_deaminase-like"/>
</dbReference>
<dbReference type="Pfam" id="PF00383">
    <property type="entry name" value="dCMP_cyt_deam_1"/>
    <property type="match status" value="1"/>
</dbReference>